<feature type="domain" description="Sialate O-acetylesterase" evidence="2">
    <location>
        <begin position="30"/>
        <end position="301"/>
    </location>
</feature>
<proteinExistence type="predicted"/>
<sequence>MPIVGNISKVFLTIVSYFLLVTTAQAKEYKVYYLGGQSNMEGYGYVRDLPQELNAPVKGVMIYQGNSAPDGGKIDGVGIWEELKPGHGVGFQSNGQTNSYSDRFGVELSFARRLLELQPNSNIAIIKYARGGTSLDSGASGQFGNWEPDYNDGNGVNQYDHFLATVKNAMAVQDIDGDGESDVLTPVGIVWMQGESDGAYTLEIAERYESHLKRIIDLFRAAFRTDDLPVVIGRISDSGQGDGGKVWKYGAVIRNAQAQFVQKDGYAALVTTTDNYKYSDPWHYQSDDYLDLGSHFAEAIVKLER</sequence>
<dbReference type="EMBL" id="CZCS02000068">
    <property type="protein sequence ID" value="VXD15719.1"/>
    <property type="molecule type" value="Genomic_DNA"/>
</dbReference>
<dbReference type="Gene3D" id="3.40.50.1110">
    <property type="entry name" value="SGNH hydrolase"/>
    <property type="match status" value="1"/>
</dbReference>
<dbReference type="InterPro" id="IPR052940">
    <property type="entry name" value="Carb_Esterase_6"/>
</dbReference>
<evidence type="ECO:0000259" key="2">
    <source>
        <dbReference type="Pfam" id="PF03629"/>
    </source>
</evidence>
<evidence type="ECO:0000313" key="4">
    <source>
        <dbReference type="Proteomes" id="UP000182190"/>
    </source>
</evidence>
<dbReference type="InterPro" id="IPR005181">
    <property type="entry name" value="SASA"/>
</dbReference>
<accession>A0A7Z9E028</accession>
<name>A0A7Z9E028_9CYAN</name>
<dbReference type="GO" id="GO:0016787">
    <property type="term" value="F:hydrolase activity"/>
    <property type="evidence" value="ECO:0007669"/>
    <property type="project" value="UniProtKB-KW"/>
</dbReference>
<dbReference type="PANTHER" id="PTHR31988:SF19">
    <property type="entry name" value="9-O-ACETYL-N-ACETYLNEURAMINIC ACID DEACETYLASE-RELATED"/>
    <property type="match status" value="1"/>
</dbReference>
<dbReference type="RefSeq" id="WP_083616506.1">
    <property type="nucleotide sequence ID" value="NZ_LR734985.1"/>
</dbReference>
<organism evidence="3 4">
    <name type="scientific">Planktothrix paucivesiculata PCC 9631</name>
    <dbReference type="NCBI Taxonomy" id="671071"/>
    <lineage>
        <taxon>Bacteria</taxon>
        <taxon>Bacillati</taxon>
        <taxon>Cyanobacteriota</taxon>
        <taxon>Cyanophyceae</taxon>
        <taxon>Oscillatoriophycideae</taxon>
        <taxon>Oscillatoriales</taxon>
        <taxon>Microcoleaceae</taxon>
        <taxon>Planktothrix</taxon>
    </lineage>
</organism>
<dbReference type="SUPFAM" id="SSF52266">
    <property type="entry name" value="SGNH hydrolase"/>
    <property type="match status" value="1"/>
</dbReference>
<evidence type="ECO:0000256" key="1">
    <source>
        <dbReference type="ARBA" id="ARBA00022801"/>
    </source>
</evidence>
<dbReference type="Pfam" id="PF03629">
    <property type="entry name" value="SASA"/>
    <property type="match status" value="1"/>
</dbReference>
<dbReference type="OrthoDB" id="9762066at2"/>
<dbReference type="AlphaFoldDB" id="A0A7Z9E028"/>
<gene>
    <name evidence="3" type="ORF">PL9631_160008</name>
</gene>
<keyword evidence="1" id="KW-0378">Hydrolase</keyword>
<comment type="caution">
    <text evidence="3">The sequence shown here is derived from an EMBL/GenBank/DDBJ whole genome shotgun (WGS) entry which is preliminary data.</text>
</comment>
<dbReference type="PANTHER" id="PTHR31988">
    <property type="entry name" value="ESTERASE, PUTATIVE (DUF303)-RELATED"/>
    <property type="match status" value="1"/>
</dbReference>
<keyword evidence="4" id="KW-1185">Reference proteome</keyword>
<dbReference type="Proteomes" id="UP000182190">
    <property type="component" value="Unassembled WGS sequence"/>
</dbReference>
<dbReference type="InterPro" id="IPR036514">
    <property type="entry name" value="SGNH_hydro_sf"/>
</dbReference>
<evidence type="ECO:0000313" key="3">
    <source>
        <dbReference type="EMBL" id="VXD15719.1"/>
    </source>
</evidence>
<protein>
    <submittedName>
        <fullName evidence="3">Iduronate-2-sulfatase</fullName>
    </submittedName>
</protein>
<reference evidence="3" key="1">
    <citation type="submission" date="2019-10" db="EMBL/GenBank/DDBJ databases">
        <authorList>
            <consortium name="Genoscope - CEA"/>
            <person name="William W."/>
        </authorList>
    </citation>
    <scope>NUCLEOTIDE SEQUENCE [LARGE SCALE GENOMIC DNA]</scope>
    <source>
        <strain evidence="3">BBR_PRJEB10994</strain>
    </source>
</reference>